<protein>
    <submittedName>
        <fullName evidence="1">VOC family protein</fullName>
    </submittedName>
</protein>
<organism evidence="1 2">
    <name type="scientific">Hymenobacter gummosus</name>
    <dbReference type="NCBI Taxonomy" id="1776032"/>
    <lineage>
        <taxon>Bacteria</taxon>
        <taxon>Pseudomonadati</taxon>
        <taxon>Bacteroidota</taxon>
        <taxon>Cytophagia</taxon>
        <taxon>Cytophagales</taxon>
        <taxon>Hymenobacteraceae</taxon>
        <taxon>Hymenobacter</taxon>
    </lineage>
</organism>
<dbReference type="EMBL" id="RXOF01000007">
    <property type="protein sequence ID" value="RTQ49128.1"/>
    <property type="molecule type" value="Genomic_DNA"/>
</dbReference>
<dbReference type="OrthoDB" id="66829at2"/>
<accession>A0A431U1P2</accession>
<dbReference type="Gene3D" id="3.10.180.10">
    <property type="entry name" value="2,3-Dihydroxybiphenyl 1,2-Dioxygenase, domain 1"/>
    <property type="match status" value="1"/>
</dbReference>
<dbReference type="AlphaFoldDB" id="A0A431U1P2"/>
<evidence type="ECO:0000313" key="1">
    <source>
        <dbReference type="EMBL" id="RTQ49128.1"/>
    </source>
</evidence>
<comment type="caution">
    <text evidence="1">The sequence shown here is derived from an EMBL/GenBank/DDBJ whole genome shotgun (WGS) entry which is preliminary data.</text>
</comment>
<dbReference type="InterPro" id="IPR029068">
    <property type="entry name" value="Glyas_Bleomycin-R_OHBP_Dase"/>
</dbReference>
<gene>
    <name evidence="1" type="ORF">EJV47_13330</name>
</gene>
<evidence type="ECO:0000313" key="2">
    <source>
        <dbReference type="Proteomes" id="UP000282184"/>
    </source>
</evidence>
<dbReference type="SUPFAM" id="SSF54593">
    <property type="entry name" value="Glyoxalase/Bleomycin resistance protein/Dihydroxybiphenyl dioxygenase"/>
    <property type="match status" value="1"/>
</dbReference>
<reference evidence="1 2" key="1">
    <citation type="submission" date="2018-12" db="EMBL/GenBank/DDBJ databases">
        <title>Hymenobacter gummosus sp. nov., isolated from a spring.</title>
        <authorList>
            <person name="Nie L."/>
        </authorList>
    </citation>
    <scope>NUCLEOTIDE SEQUENCE [LARGE SCALE GENOMIC DNA]</scope>
    <source>
        <strain evidence="1 2">KCTC 52166</strain>
    </source>
</reference>
<name>A0A431U1P2_9BACT</name>
<dbReference type="RefSeq" id="WP_126693659.1">
    <property type="nucleotide sequence ID" value="NZ_RXOF01000007.1"/>
</dbReference>
<keyword evidence="2" id="KW-1185">Reference proteome</keyword>
<proteinExistence type="predicted"/>
<sequence>MAFSLNTIVAQLPSLDLARTSRFYQQLGFRETGVYPDFLMLELAGHGLHFWLTDDRNLCENSSCYLSITGIQAFYEQLPAALKHPRAAPRACKWGMTECYIHDPDGNLLKCGEPTWQVDAAPKVAAQTS</sequence>
<dbReference type="Proteomes" id="UP000282184">
    <property type="component" value="Unassembled WGS sequence"/>
</dbReference>